<dbReference type="SUPFAM" id="SSF54427">
    <property type="entry name" value="NTF2-like"/>
    <property type="match status" value="1"/>
</dbReference>
<reference evidence="2 3" key="1">
    <citation type="journal article" date="2019" name="Emerg. Microbes Infect.">
        <title>Comprehensive subspecies identification of 175 nontuberculous mycobacteria species based on 7547 genomic profiles.</title>
        <authorList>
            <person name="Matsumoto Y."/>
            <person name="Kinjo T."/>
            <person name="Motooka D."/>
            <person name="Nabeya D."/>
            <person name="Jung N."/>
            <person name="Uechi K."/>
            <person name="Horii T."/>
            <person name="Iida T."/>
            <person name="Fujita J."/>
            <person name="Nakamura S."/>
        </authorList>
    </citation>
    <scope>NUCLEOTIDE SEQUENCE [LARGE SCALE GENOMIC DNA]</scope>
    <source>
        <strain evidence="2 3">JCM 6376</strain>
    </source>
</reference>
<organism evidence="2 3">
    <name type="scientific">Mycolicibacterium aichiense</name>
    <dbReference type="NCBI Taxonomy" id="1799"/>
    <lineage>
        <taxon>Bacteria</taxon>
        <taxon>Bacillati</taxon>
        <taxon>Actinomycetota</taxon>
        <taxon>Actinomycetes</taxon>
        <taxon>Mycobacteriales</taxon>
        <taxon>Mycobacteriaceae</taxon>
        <taxon>Mycolicibacterium</taxon>
    </lineage>
</organism>
<dbReference type="InterPro" id="IPR037401">
    <property type="entry name" value="SnoaL-like"/>
</dbReference>
<keyword evidence="3" id="KW-1185">Reference proteome</keyword>
<dbReference type="Pfam" id="PF12680">
    <property type="entry name" value="SnoaL_2"/>
    <property type="match status" value="1"/>
</dbReference>
<dbReference type="InterPro" id="IPR032710">
    <property type="entry name" value="NTF2-like_dom_sf"/>
</dbReference>
<feature type="domain" description="SnoaL-like" evidence="1">
    <location>
        <begin position="3"/>
        <end position="101"/>
    </location>
</feature>
<evidence type="ECO:0000259" key="1">
    <source>
        <dbReference type="Pfam" id="PF12680"/>
    </source>
</evidence>
<accession>A0AAD1MDP8</accession>
<dbReference type="KEGG" id="maic:MAIC_46310"/>
<name>A0AAD1MDP8_9MYCO</name>
<dbReference type="RefSeq" id="WP_115322009.1">
    <property type="nucleotide sequence ID" value="NZ_AP022561.1"/>
</dbReference>
<evidence type="ECO:0000313" key="2">
    <source>
        <dbReference type="EMBL" id="BBX09828.1"/>
    </source>
</evidence>
<evidence type="ECO:0000313" key="3">
    <source>
        <dbReference type="Proteomes" id="UP000467327"/>
    </source>
</evidence>
<protein>
    <recommendedName>
        <fullName evidence="1">SnoaL-like domain-containing protein</fullName>
    </recommendedName>
</protein>
<dbReference type="Gene3D" id="3.10.450.50">
    <property type="match status" value="1"/>
</dbReference>
<dbReference type="AlphaFoldDB" id="A0AAD1MDP8"/>
<proteinExistence type="predicted"/>
<dbReference type="EMBL" id="AP022561">
    <property type="protein sequence ID" value="BBX09828.1"/>
    <property type="molecule type" value="Genomic_DNA"/>
</dbReference>
<sequence>MDEIWRRLDSTDLATFYHRDVVGHHDSPRGSDRLGYDDVVHRLDFDRQTFADPVYEIADLIAGEDRFAIRFHYAATLISTGDRYRSEAAYFNHLRDGKIAEFWLLANVDFDYKE</sequence>
<gene>
    <name evidence="2" type="ORF">MAIC_46310</name>
</gene>
<dbReference type="Proteomes" id="UP000467327">
    <property type="component" value="Chromosome"/>
</dbReference>